<dbReference type="CDD" id="cd00200">
    <property type="entry name" value="WD40"/>
    <property type="match status" value="1"/>
</dbReference>
<gene>
    <name evidence="8" type="ORF">U9M48_029129</name>
</gene>
<keyword evidence="4 7" id="KW-1133">Transmembrane helix</keyword>
<keyword evidence="5 7" id="KW-0472">Membrane</keyword>
<feature type="transmembrane region" description="Helical" evidence="7">
    <location>
        <begin position="42"/>
        <end position="61"/>
    </location>
</feature>
<protein>
    <submittedName>
        <fullName evidence="8">Uncharacterized protein</fullName>
    </submittedName>
</protein>
<feature type="repeat" description="WD" evidence="6">
    <location>
        <begin position="625"/>
        <end position="654"/>
    </location>
</feature>
<dbReference type="InterPro" id="IPR006904">
    <property type="entry name" value="DUF716"/>
</dbReference>
<feature type="repeat" description="WD" evidence="6">
    <location>
        <begin position="536"/>
        <end position="576"/>
    </location>
</feature>
<proteinExistence type="inferred from homology"/>
<evidence type="ECO:0000256" key="6">
    <source>
        <dbReference type="PROSITE-ProRule" id="PRU00221"/>
    </source>
</evidence>
<dbReference type="PROSITE" id="PS50294">
    <property type="entry name" value="WD_REPEATS_REGION"/>
    <property type="match status" value="3"/>
</dbReference>
<evidence type="ECO:0000256" key="2">
    <source>
        <dbReference type="ARBA" id="ARBA00006948"/>
    </source>
</evidence>
<organism evidence="8 9">
    <name type="scientific">Paspalum notatum var. saurae</name>
    <dbReference type="NCBI Taxonomy" id="547442"/>
    <lineage>
        <taxon>Eukaryota</taxon>
        <taxon>Viridiplantae</taxon>
        <taxon>Streptophyta</taxon>
        <taxon>Embryophyta</taxon>
        <taxon>Tracheophyta</taxon>
        <taxon>Spermatophyta</taxon>
        <taxon>Magnoliopsida</taxon>
        <taxon>Liliopsida</taxon>
        <taxon>Poales</taxon>
        <taxon>Poaceae</taxon>
        <taxon>PACMAD clade</taxon>
        <taxon>Panicoideae</taxon>
        <taxon>Andropogonodae</taxon>
        <taxon>Paspaleae</taxon>
        <taxon>Paspalinae</taxon>
        <taxon>Paspalum</taxon>
    </lineage>
</organism>
<evidence type="ECO:0000256" key="7">
    <source>
        <dbReference type="SAM" id="Phobius"/>
    </source>
</evidence>
<evidence type="ECO:0000256" key="1">
    <source>
        <dbReference type="ARBA" id="ARBA00004141"/>
    </source>
</evidence>
<dbReference type="SMART" id="SM00320">
    <property type="entry name" value="WD40"/>
    <property type="match status" value="7"/>
</dbReference>
<comment type="subcellular location">
    <subcellularLocation>
        <location evidence="1">Membrane</location>
        <topology evidence="1">Multi-pass membrane protein</topology>
    </subcellularLocation>
</comment>
<feature type="repeat" description="WD" evidence="6">
    <location>
        <begin position="581"/>
        <end position="622"/>
    </location>
</feature>
<evidence type="ECO:0000313" key="8">
    <source>
        <dbReference type="EMBL" id="WVZ81787.1"/>
    </source>
</evidence>
<evidence type="ECO:0000256" key="3">
    <source>
        <dbReference type="ARBA" id="ARBA00022692"/>
    </source>
</evidence>
<comment type="similarity">
    <text evidence="2">Belongs to the TMEM45 family.</text>
</comment>
<evidence type="ECO:0000256" key="4">
    <source>
        <dbReference type="ARBA" id="ARBA00022989"/>
    </source>
</evidence>
<feature type="transmembrane region" description="Helical" evidence="7">
    <location>
        <begin position="127"/>
        <end position="148"/>
    </location>
</feature>
<dbReference type="InterPro" id="IPR045182">
    <property type="entry name" value="JINGUBANG-like"/>
</dbReference>
<keyword evidence="9" id="KW-1185">Reference proteome</keyword>
<dbReference type="InterPro" id="IPR036322">
    <property type="entry name" value="WD40_repeat_dom_sf"/>
</dbReference>
<keyword evidence="6" id="KW-0853">WD repeat</keyword>
<dbReference type="PANTHER" id="PTHR22844:SF383">
    <property type="entry name" value="OS06G0238700 PROTEIN"/>
    <property type="match status" value="1"/>
</dbReference>
<dbReference type="EMBL" id="CP144750">
    <property type="protein sequence ID" value="WVZ81787.1"/>
    <property type="molecule type" value="Genomic_DNA"/>
</dbReference>
<dbReference type="Gene3D" id="2.130.10.10">
    <property type="entry name" value="YVTN repeat-like/Quinoprotein amine dehydrogenase"/>
    <property type="match status" value="2"/>
</dbReference>
<dbReference type="InterPro" id="IPR001680">
    <property type="entry name" value="WD40_rpt"/>
</dbReference>
<dbReference type="PANTHER" id="PTHR22844">
    <property type="entry name" value="F-BOX AND WD40 DOMAIN PROTEIN"/>
    <property type="match status" value="1"/>
</dbReference>
<dbReference type="Proteomes" id="UP001341281">
    <property type="component" value="Chromosome 06"/>
</dbReference>
<dbReference type="SUPFAM" id="SSF50978">
    <property type="entry name" value="WD40 repeat-like"/>
    <property type="match status" value="1"/>
</dbReference>
<dbReference type="AlphaFoldDB" id="A0AAQ3U0T0"/>
<dbReference type="GO" id="GO:0016020">
    <property type="term" value="C:membrane"/>
    <property type="evidence" value="ECO:0007669"/>
    <property type="project" value="UniProtKB-SubCell"/>
</dbReference>
<dbReference type="InterPro" id="IPR015943">
    <property type="entry name" value="WD40/YVTN_repeat-like_dom_sf"/>
</dbReference>
<evidence type="ECO:0000256" key="5">
    <source>
        <dbReference type="ARBA" id="ARBA00023136"/>
    </source>
</evidence>
<reference evidence="8 9" key="1">
    <citation type="submission" date="2024-02" db="EMBL/GenBank/DDBJ databases">
        <title>High-quality chromosome-scale genome assembly of Pensacola bahiagrass (Paspalum notatum Flugge var. saurae).</title>
        <authorList>
            <person name="Vega J.M."/>
            <person name="Podio M."/>
            <person name="Orjuela J."/>
            <person name="Siena L.A."/>
            <person name="Pessino S.C."/>
            <person name="Combes M.C."/>
            <person name="Mariac C."/>
            <person name="Albertini E."/>
            <person name="Pupilli F."/>
            <person name="Ortiz J.P.A."/>
            <person name="Leblanc O."/>
        </authorList>
    </citation>
    <scope>NUCLEOTIDE SEQUENCE [LARGE SCALE GENOMIC DNA]</scope>
    <source>
        <strain evidence="8">R1</strain>
        <tissue evidence="8">Leaf</tissue>
    </source>
</reference>
<feature type="transmembrane region" description="Helical" evidence="7">
    <location>
        <begin position="211"/>
        <end position="234"/>
    </location>
</feature>
<keyword evidence="3 7" id="KW-0812">Transmembrane</keyword>
<dbReference type="Pfam" id="PF00400">
    <property type="entry name" value="WD40"/>
    <property type="match status" value="4"/>
</dbReference>
<evidence type="ECO:0000313" key="9">
    <source>
        <dbReference type="Proteomes" id="UP001341281"/>
    </source>
</evidence>
<sequence length="729" mass="78456">MPGVIAYSGAGLGLLALAALESLPLRVPPLRFLPRRLATPLHLRHLLAAALSALCLISALVSAHHLSLPTLAASALFLLYSLVPFAPLAAPLPFPLLDLLLAAAFAQELLLFAHRRPSTAAGIENRYFDLLLVPIALCLGATLLAAHRPGEPAPRLARAAGLALQGTWMLQMGFSFFTSAIAQGCALHAASRADYTIKCRTHEDYHRARSVATLQFNGHLALLVIAAAGTYAAVLRRANRPPSGYRIIGKEVQMEGVPIMSPFTLDSDEEKEEERVATTVAPVANGVEPHEEIPLHAPGCKVISDELFSMSSRREQEEAHAQDVSDEQQTISLLSQSSHHPSLQCSQTLKNSSPCLYQDIATLKGSSSYVYVSGLAVDGDSLYVASSDGHIRLWPLDMAMAMDDVQRAEQSRSTVAVTNSSIKCVITTSNNGLVSSHQDGKIRVWHGHGGRRKNGGSDQLALRAVLPTAADCLRTFLFPSNYVEVRRHRKRTWVHHVDAATALALSPDGEEMYSVSWDRSLKVWRLRTLRCVESVAPAHDDAINAVAVSPDGHVYTGSADKRIKAWRRRPGQRKLALVGVMERHMAAVNALVMGAEGQVLYSGACDKMIIAWERAGERVAATATLRGHTGAVLCLAATGHVVCSGSADRTVRVWRRGAAAAGYACLAVLDGHAAAVKCLAMVSRSRGDHGGSFDVCCSCDSRCAALVCSGSLDCDVKFWRVRYNLLPSK</sequence>
<feature type="repeat" description="WD" evidence="6">
    <location>
        <begin position="493"/>
        <end position="534"/>
    </location>
</feature>
<feature type="transmembrane region" description="Helical" evidence="7">
    <location>
        <begin position="168"/>
        <end position="190"/>
    </location>
</feature>
<dbReference type="PROSITE" id="PS50082">
    <property type="entry name" value="WD_REPEATS_2"/>
    <property type="match status" value="4"/>
</dbReference>
<dbReference type="Pfam" id="PF04819">
    <property type="entry name" value="DUF716"/>
    <property type="match status" value="1"/>
</dbReference>
<accession>A0AAQ3U0T0</accession>
<name>A0AAQ3U0T0_PASNO</name>